<dbReference type="Proteomes" id="UP001159363">
    <property type="component" value="Chromosome 11"/>
</dbReference>
<feature type="region of interest" description="Disordered" evidence="1">
    <location>
        <begin position="1"/>
        <end position="28"/>
    </location>
</feature>
<evidence type="ECO:0000256" key="1">
    <source>
        <dbReference type="SAM" id="MobiDB-lite"/>
    </source>
</evidence>
<comment type="caution">
    <text evidence="2">The sequence shown here is derived from an EMBL/GenBank/DDBJ whole genome shotgun (WGS) entry which is preliminary data.</text>
</comment>
<organism evidence="2 3">
    <name type="scientific">Dryococelus australis</name>
    <dbReference type="NCBI Taxonomy" id="614101"/>
    <lineage>
        <taxon>Eukaryota</taxon>
        <taxon>Metazoa</taxon>
        <taxon>Ecdysozoa</taxon>
        <taxon>Arthropoda</taxon>
        <taxon>Hexapoda</taxon>
        <taxon>Insecta</taxon>
        <taxon>Pterygota</taxon>
        <taxon>Neoptera</taxon>
        <taxon>Polyneoptera</taxon>
        <taxon>Phasmatodea</taxon>
        <taxon>Verophasmatodea</taxon>
        <taxon>Anareolatae</taxon>
        <taxon>Phasmatidae</taxon>
        <taxon>Eurycanthinae</taxon>
        <taxon>Dryococelus</taxon>
    </lineage>
</organism>
<reference evidence="2 3" key="1">
    <citation type="submission" date="2023-02" db="EMBL/GenBank/DDBJ databases">
        <title>LHISI_Scaffold_Assembly.</title>
        <authorList>
            <person name="Stuart O.P."/>
            <person name="Cleave R."/>
            <person name="Magrath M.J.L."/>
            <person name="Mikheyev A.S."/>
        </authorList>
    </citation>
    <scope>NUCLEOTIDE SEQUENCE [LARGE SCALE GENOMIC DNA]</scope>
    <source>
        <strain evidence="2">Daus_M_001</strain>
        <tissue evidence="2">Leg muscle</tissue>
    </source>
</reference>
<keyword evidence="3" id="KW-1185">Reference proteome</keyword>
<evidence type="ECO:0000313" key="2">
    <source>
        <dbReference type="EMBL" id="KAJ8871259.1"/>
    </source>
</evidence>
<sequence length="278" mass="31487">MRMTEVNMEQHRNERAGERGDPRENPLTNGIVRCENPVDLGVYQLLNFTALSVLEPVSFLDWLLQRCEATPFLTELHLPQQNITYGESARNCPRRLHCQDQGTERVRTQRRNSKPDTLIREYKFSDRLRKALVTGLVSGWPLRDAEGFLLAGLPASSSKISLRLQKYIHHFPCVRSLAGIFDVAAFLMTTTTYLPVFVSLYQIRNCFKSIVTNFTGPMSLSAPIKIPVGRWLDDLPPTKASRVRFPVRSLPGFLHVGIVTDDGAGQRVFSGISRSLRF</sequence>
<proteinExistence type="predicted"/>
<dbReference type="EMBL" id="JARBHB010000012">
    <property type="protein sequence ID" value="KAJ8871259.1"/>
    <property type="molecule type" value="Genomic_DNA"/>
</dbReference>
<name>A0ABQ9GGV8_9NEOP</name>
<accession>A0ABQ9GGV8</accession>
<protein>
    <submittedName>
        <fullName evidence="2">Uncharacterized protein</fullName>
    </submittedName>
</protein>
<gene>
    <name evidence="2" type="ORF">PR048_027565</name>
</gene>
<evidence type="ECO:0000313" key="3">
    <source>
        <dbReference type="Proteomes" id="UP001159363"/>
    </source>
</evidence>
<feature type="compositionally biased region" description="Basic and acidic residues" evidence="1">
    <location>
        <begin position="8"/>
        <end position="24"/>
    </location>
</feature>